<reference evidence="2 3" key="1">
    <citation type="submission" date="2018-12" db="EMBL/GenBank/DDBJ databases">
        <authorList>
            <consortium name="Pathogen Informatics"/>
        </authorList>
    </citation>
    <scope>NUCLEOTIDE SEQUENCE [LARGE SCALE GENOMIC DNA]</scope>
    <source>
        <strain evidence="2 3">NCTC129</strain>
    </source>
</reference>
<evidence type="ECO:0000256" key="1">
    <source>
        <dbReference type="SAM" id="MobiDB-lite"/>
    </source>
</evidence>
<name>A0A447N1G9_SALET</name>
<evidence type="ECO:0000313" key="3">
    <source>
        <dbReference type="Proteomes" id="UP000282086"/>
    </source>
</evidence>
<dbReference type="Proteomes" id="UP000282086">
    <property type="component" value="Chromosome"/>
</dbReference>
<sequence>MLTTPRHQFDILDGSIDAFTVSPRVGYRFTTPGIDKMHLPSGKLNVWVGSMYQDVQQEFKGKPRRPDHAVSDAYKGW</sequence>
<feature type="compositionally biased region" description="Basic and acidic residues" evidence="1">
    <location>
        <begin position="58"/>
        <end position="70"/>
    </location>
</feature>
<feature type="region of interest" description="Disordered" evidence="1">
    <location>
        <begin position="58"/>
        <end position="77"/>
    </location>
</feature>
<protein>
    <submittedName>
        <fullName evidence="2">Uncharacterized protein</fullName>
    </submittedName>
</protein>
<organism evidence="2 3">
    <name type="scientific">Salmonella enterica I</name>
    <dbReference type="NCBI Taxonomy" id="59201"/>
    <lineage>
        <taxon>Bacteria</taxon>
        <taxon>Pseudomonadati</taxon>
        <taxon>Pseudomonadota</taxon>
        <taxon>Gammaproteobacteria</taxon>
        <taxon>Enterobacterales</taxon>
        <taxon>Enterobacteriaceae</taxon>
        <taxon>Salmonella</taxon>
    </lineage>
</organism>
<dbReference type="AlphaFoldDB" id="A0A447N1G9"/>
<proteinExistence type="predicted"/>
<dbReference type="EMBL" id="LR134140">
    <property type="protein sequence ID" value="VDZ97116.1"/>
    <property type="molecule type" value="Genomic_DNA"/>
</dbReference>
<accession>A0A447N1G9</accession>
<evidence type="ECO:0000313" key="2">
    <source>
        <dbReference type="EMBL" id="VDZ97116.1"/>
    </source>
</evidence>
<gene>
    <name evidence="2" type="ORF">NCTC129_03327</name>
</gene>